<dbReference type="GO" id="GO:0016887">
    <property type="term" value="F:ATP hydrolysis activity"/>
    <property type="evidence" value="ECO:0007669"/>
    <property type="project" value="InterPro"/>
</dbReference>
<evidence type="ECO:0000256" key="1">
    <source>
        <dbReference type="ARBA" id="ARBA00006930"/>
    </source>
</evidence>
<evidence type="ECO:0000256" key="4">
    <source>
        <dbReference type="SAM" id="Coils"/>
    </source>
</evidence>
<accession>A0A173TTG9</accession>
<feature type="domain" description="Rad50/SbcC-type AAA" evidence="6">
    <location>
        <begin position="5"/>
        <end position="303"/>
    </location>
</feature>
<sequence length="1065" mass="122450">MKPLKLTMQAFGSYVTPGTIDFERTEQNLFLITGDTGAGKTTIFDAIVFALYGEASSGMNKKNGNELQSQYADPQISPFVELTFSEGDGISRQIYTVRRTPRHIRPVKRGHGTTEEKETVSLILPDQTEFSRNKKETDEKIVEILGLTKGQFMQVAMIAQGEFMELLRAKSDDKKVIFRKLFHTEPYQKIVEELRIRCKEKEKDIGEIRTVCQTEVGHISVPEEYERREEIQELLIRVVDSRRFHAEDMELLLGELQQMCGYIQAGLLGIQEAAEAAEQARSQAQERLNRAEQLQQAYQQLEEAETVLQQCKENAGEMQRLEQQIRTIRNAWEIFDCFELVQTNEKTVEQTETELKNLEERLPELVQRAEEGTKLEEKAGEANRKKNSVYSRVSERVGQALKQFQKMKDTQKDLEGQQNDLDQAKQNTKAVQEQKEQLTAQIADWKKQEMEKQAAPIQLARWESQQKSVERLNQEVADTKDLEEAWNRQKKTVVTTQQKFREASLEYRQEQERYEAMRQIFFNMQAGLIAREQLKPGQPCPVCGSLEHPAPCELAEEHSTLTREKLDEMSVSVEERRKEQESCASSAEAALELANEKEKQLKEALERLFGHLQEHGCEILEAVELALAEAVVQDEMQQLKEQEQQVNAEVAKLKQAQRHLQEAEEETEKLETQYKAAQQKEQEIHVALEGNRAVLKQLQREQSYTSREAAQAELDLAKKEKEQAERAYEEASKEAKRAGKARNEAKALQKRYRQDLPKQKEQALQCRQKYEARMAAFGLTTEQWQAVTQQYTREEADLFQKKLDAHKAQQAQAQGRYTSAKEQIGAQGKPDLEVLQQNLQEAEQVWKSRQEEREQWGTYARVNSESYARLMPKMEERAQILKEHQQISDLYQRLSGNISGFRMDLETFVQRQYLERILYAANRRFLEMSAGQFELRMYDLDKAGEGKNHGLDLMVYSAVTGKVREVRTLSGGESFMAALSLALGMADQIQESSAAIHLDVMFIDEGFGSLDEHSRNQAVRVLQEMAGGSKMIGIISHVTELKQEIDDQLLVIKDESGSHVRWQIS</sequence>
<feature type="coiled-coil region" evidence="4">
    <location>
        <begin position="407"/>
        <end position="489"/>
    </location>
</feature>
<evidence type="ECO:0000259" key="6">
    <source>
        <dbReference type="Pfam" id="PF13476"/>
    </source>
</evidence>
<proteinExistence type="inferred from homology"/>
<dbReference type="InterPro" id="IPR027417">
    <property type="entry name" value="P-loop_NTPase"/>
</dbReference>
<organism evidence="7 8">
    <name type="scientific">Eubacterium ramulus</name>
    <dbReference type="NCBI Taxonomy" id="39490"/>
    <lineage>
        <taxon>Bacteria</taxon>
        <taxon>Bacillati</taxon>
        <taxon>Bacillota</taxon>
        <taxon>Clostridia</taxon>
        <taxon>Eubacteriales</taxon>
        <taxon>Eubacteriaceae</taxon>
        <taxon>Eubacterium</taxon>
    </lineage>
</organism>
<feature type="coiled-coil region" evidence="4">
    <location>
        <begin position="584"/>
        <end position="683"/>
    </location>
</feature>
<keyword evidence="4" id="KW-0175">Coiled coil</keyword>
<dbReference type="PANTHER" id="PTHR32114">
    <property type="entry name" value="ABC TRANSPORTER ABCH.3"/>
    <property type="match status" value="1"/>
</dbReference>
<feature type="compositionally biased region" description="Basic and acidic residues" evidence="5">
    <location>
        <begin position="370"/>
        <end position="384"/>
    </location>
</feature>
<evidence type="ECO:0000256" key="3">
    <source>
        <dbReference type="ARBA" id="ARBA00013368"/>
    </source>
</evidence>
<dbReference type="STRING" id="39490.ERS852448_01684"/>
<gene>
    <name evidence="7" type="primary">sbcC</name>
    <name evidence="7" type="ORF">ERS852448_01684</name>
</gene>
<dbReference type="GO" id="GO:0006302">
    <property type="term" value="P:double-strand break repair"/>
    <property type="evidence" value="ECO:0007669"/>
    <property type="project" value="InterPro"/>
</dbReference>
<evidence type="ECO:0000256" key="5">
    <source>
        <dbReference type="SAM" id="MobiDB-lite"/>
    </source>
</evidence>
<dbReference type="OrthoDB" id="9795626at2"/>
<dbReference type="PROSITE" id="PS00675">
    <property type="entry name" value="SIGMA54_INTERACT_1"/>
    <property type="match status" value="1"/>
</dbReference>
<dbReference type="InterPro" id="IPR025662">
    <property type="entry name" value="Sigma_54_int_dom_ATP-bd_1"/>
</dbReference>
<comment type="similarity">
    <text evidence="1">Belongs to the SMC family. SbcC subfamily.</text>
</comment>
<dbReference type="GeneID" id="97391817"/>
<dbReference type="InterPro" id="IPR038729">
    <property type="entry name" value="Rad50/SbcC_AAA"/>
</dbReference>
<evidence type="ECO:0000313" key="7">
    <source>
        <dbReference type="EMBL" id="CUN06133.1"/>
    </source>
</evidence>
<evidence type="ECO:0000313" key="8">
    <source>
        <dbReference type="Proteomes" id="UP000095492"/>
    </source>
</evidence>
<reference evidence="7 8" key="1">
    <citation type="submission" date="2015-09" db="EMBL/GenBank/DDBJ databases">
        <authorList>
            <consortium name="Pathogen Informatics"/>
        </authorList>
    </citation>
    <scope>NUCLEOTIDE SEQUENCE [LARGE SCALE GENOMIC DNA]</scope>
    <source>
        <strain evidence="7 8">2789STDY5608891</strain>
    </source>
</reference>
<dbReference type="SUPFAM" id="SSF52540">
    <property type="entry name" value="P-loop containing nucleoside triphosphate hydrolases"/>
    <property type="match status" value="2"/>
</dbReference>
<dbReference type="Pfam" id="PF13476">
    <property type="entry name" value="AAA_23"/>
    <property type="match status" value="1"/>
</dbReference>
<dbReference type="RefSeq" id="WP_055290302.1">
    <property type="nucleotide sequence ID" value="NZ_CP173382.1"/>
</dbReference>
<dbReference type="Pfam" id="PF13558">
    <property type="entry name" value="SbcC_Walker_B"/>
    <property type="match status" value="1"/>
</dbReference>
<feature type="region of interest" description="Disordered" evidence="5">
    <location>
        <begin position="725"/>
        <end position="760"/>
    </location>
</feature>
<dbReference type="AlphaFoldDB" id="A0A173TTG9"/>
<evidence type="ECO:0000256" key="2">
    <source>
        <dbReference type="ARBA" id="ARBA00011322"/>
    </source>
</evidence>
<dbReference type="EMBL" id="CYYA01000010">
    <property type="protein sequence ID" value="CUN06133.1"/>
    <property type="molecule type" value="Genomic_DNA"/>
</dbReference>
<dbReference type="Proteomes" id="UP000095492">
    <property type="component" value="Unassembled WGS sequence"/>
</dbReference>
<protein>
    <recommendedName>
        <fullName evidence="3">Nuclease SbcCD subunit C</fullName>
    </recommendedName>
</protein>
<comment type="subunit">
    <text evidence="2">Heterodimer of SbcC and SbcD.</text>
</comment>
<dbReference type="Gene3D" id="3.40.50.300">
    <property type="entry name" value="P-loop containing nucleotide triphosphate hydrolases"/>
    <property type="match status" value="2"/>
</dbReference>
<dbReference type="PANTHER" id="PTHR32114:SF2">
    <property type="entry name" value="ABC TRANSPORTER ABCH.3"/>
    <property type="match status" value="1"/>
</dbReference>
<name>A0A173TTG9_EUBRA</name>
<feature type="region of interest" description="Disordered" evidence="5">
    <location>
        <begin position="370"/>
        <end position="390"/>
    </location>
</feature>
<feature type="coiled-coil region" evidence="4">
    <location>
        <begin position="803"/>
        <end position="852"/>
    </location>
</feature>